<sequence length="177" mass="19288">MTKPPRATTRQPKPEAPRSNRARAVSELLPDVGRAAFRKFGFVQHAIVSRWSEIVGERYARVSVPESIRFPVGKRAEGVLSLMVSGAHAPMMQHIAPEIVERVNRFFGYTAVARLAIRHGEVKRVEKRAAPPSLKPLSPAMGDSLRGIADPELKAVLEALAAGVAASDEKLPLGRID</sequence>
<dbReference type="PIRSF" id="PIRSF032064">
    <property type="entry name" value="UCP032064"/>
    <property type="match status" value="1"/>
</dbReference>
<dbReference type="OrthoDB" id="7160947at2"/>
<proteinExistence type="predicted"/>
<evidence type="ECO:0000256" key="1">
    <source>
        <dbReference type="SAM" id="MobiDB-lite"/>
    </source>
</evidence>
<dbReference type="KEGG" id="sphi:TS85_17945"/>
<name>A0A7U4JAH5_9SPHN</name>
<keyword evidence="3" id="KW-1185">Reference proteome</keyword>
<feature type="region of interest" description="Disordered" evidence="1">
    <location>
        <begin position="1"/>
        <end position="22"/>
    </location>
</feature>
<dbReference type="RefSeq" id="WP_044334043.1">
    <property type="nucleotide sequence ID" value="NZ_CP010836.1"/>
</dbReference>
<gene>
    <name evidence="2" type="ORF">TS85_17945</name>
</gene>
<dbReference type="EMBL" id="CP010836">
    <property type="protein sequence ID" value="AJP73270.1"/>
    <property type="molecule type" value="Genomic_DNA"/>
</dbReference>
<reference evidence="2 3" key="2">
    <citation type="submission" date="2015-02" db="EMBL/GenBank/DDBJ databases">
        <title>The complete genome of Sphingomonas hengshuiensis sp. WHSC-8 isolated from soil of Hengshui Lake.</title>
        <authorList>
            <person name="Wei S."/>
            <person name="Guo J."/>
            <person name="Su C."/>
            <person name="Wu R."/>
            <person name="Zhang Z."/>
            <person name="Liang K."/>
            <person name="Li H."/>
            <person name="Wang T."/>
            <person name="Liu H."/>
            <person name="Zhang C."/>
            <person name="Li Z."/>
            <person name="Wang Q."/>
            <person name="Meng J."/>
        </authorList>
    </citation>
    <scope>NUCLEOTIDE SEQUENCE [LARGE SCALE GENOMIC DNA]</scope>
    <source>
        <strain evidence="2 3">WHSC-8</strain>
    </source>
</reference>
<organism evidence="2 3">
    <name type="scientific">Sphingomonas hengshuiensis</name>
    <dbReference type="NCBI Taxonomy" id="1609977"/>
    <lineage>
        <taxon>Bacteria</taxon>
        <taxon>Pseudomonadati</taxon>
        <taxon>Pseudomonadota</taxon>
        <taxon>Alphaproteobacteria</taxon>
        <taxon>Sphingomonadales</taxon>
        <taxon>Sphingomonadaceae</taxon>
        <taxon>Sphingomonas</taxon>
    </lineage>
</organism>
<dbReference type="Proteomes" id="UP000032300">
    <property type="component" value="Chromosome"/>
</dbReference>
<reference evidence="2 3" key="1">
    <citation type="journal article" date="2015" name="Int. J. Syst. Evol. Microbiol.">
        <title>Sphingomonas hengshuiensis sp. nov., isolated from lake wetland.</title>
        <authorList>
            <person name="Wei S."/>
            <person name="Wang T."/>
            <person name="Liu H."/>
            <person name="Zhang C."/>
            <person name="Guo J."/>
            <person name="Wang Q."/>
            <person name="Liang K."/>
            <person name="Zhang Z."/>
        </authorList>
    </citation>
    <scope>NUCLEOTIDE SEQUENCE [LARGE SCALE GENOMIC DNA]</scope>
    <source>
        <strain evidence="2 3">WHSC-8</strain>
    </source>
</reference>
<evidence type="ECO:0000313" key="3">
    <source>
        <dbReference type="Proteomes" id="UP000032300"/>
    </source>
</evidence>
<dbReference type="InterPro" id="IPR007922">
    <property type="entry name" value="DciA-like"/>
</dbReference>
<dbReference type="AlphaFoldDB" id="A0A7U4JAH5"/>
<dbReference type="InterPro" id="IPR010593">
    <property type="entry name" value="DUF1159"/>
</dbReference>
<evidence type="ECO:0000313" key="2">
    <source>
        <dbReference type="EMBL" id="AJP73270.1"/>
    </source>
</evidence>
<protein>
    <submittedName>
        <fullName evidence="2">Zn-ribbon-containing protein</fullName>
    </submittedName>
</protein>
<accession>A0A7U4JAH5</accession>
<dbReference type="Pfam" id="PF05258">
    <property type="entry name" value="DciA"/>
    <property type="match status" value="1"/>
</dbReference>